<evidence type="ECO:0000313" key="4">
    <source>
        <dbReference type="Proteomes" id="UP001266305"/>
    </source>
</evidence>
<comment type="caution">
    <text evidence="3">The sequence shown here is derived from an EMBL/GenBank/DDBJ whole genome shotgun (WGS) entry which is preliminary data.</text>
</comment>
<feature type="compositionally biased region" description="Pro residues" evidence="1">
    <location>
        <begin position="22"/>
        <end position="36"/>
    </location>
</feature>
<gene>
    <name evidence="3" type="ORF">P7K49_001761</name>
</gene>
<proteinExistence type="predicted"/>
<evidence type="ECO:0000256" key="1">
    <source>
        <dbReference type="SAM" id="MobiDB-lite"/>
    </source>
</evidence>
<reference evidence="3 4" key="1">
    <citation type="submission" date="2023-05" db="EMBL/GenBank/DDBJ databases">
        <title>B98-5 Cell Line De Novo Hybrid Assembly: An Optical Mapping Approach.</title>
        <authorList>
            <person name="Kananen K."/>
            <person name="Auerbach J.A."/>
            <person name="Kautto E."/>
            <person name="Blachly J.S."/>
        </authorList>
    </citation>
    <scope>NUCLEOTIDE SEQUENCE [LARGE SCALE GENOMIC DNA]</scope>
    <source>
        <strain evidence="3">B95-8</strain>
        <tissue evidence="3">Cell line</tissue>
    </source>
</reference>
<organism evidence="3 4">
    <name type="scientific">Saguinus oedipus</name>
    <name type="common">Cotton-top tamarin</name>
    <name type="synonym">Oedipomidas oedipus</name>
    <dbReference type="NCBI Taxonomy" id="9490"/>
    <lineage>
        <taxon>Eukaryota</taxon>
        <taxon>Metazoa</taxon>
        <taxon>Chordata</taxon>
        <taxon>Craniata</taxon>
        <taxon>Vertebrata</taxon>
        <taxon>Euteleostomi</taxon>
        <taxon>Mammalia</taxon>
        <taxon>Eutheria</taxon>
        <taxon>Euarchontoglires</taxon>
        <taxon>Primates</taxon>
        <taxon>Haplorrhini</taxon>
        <taxon>Platyrrhini</taxon>
        <taxon>Cebidae</taxon>
        <taxon>Callitrichinae</taxon>
        <taxon>Saguinus</taxon>
    </lineage>
</organism>
<dbReference type="Pfam" id="PF01031">
    <property type="entry name" value="Dynamin_M"/>
    <property type="match status" value="1"/>
</dbReference>
<dbReference type="InterPro" id="IPR000375">
    <property type="entry name" value="Dynamin_stalk"/>
</dbReference>
<keyword evidence="4" id="KW-1185">Reference proteome</keyword>
<name>A0ABQ9WFZ6_SAGOE</name>
<evidence type="ECO:0000259" key="2">
    <source>
        <dbReference type="Pfam" id="PF01031"/>
    </source>
</evidence>
<accession>A0ABQ9WFZ6</accession>
<protein>
    <recommendedName>
        <fullName evidence="2">Dynamin stalk domain-containing protein</fullName>
    </recommendedName>
</protein>
<evidence type="ECO:0000313" key="3">
    <source>
        <dbReference type="EMBL" id="KAK2120375.1"/>
    </source>
</evidence>
<dbReference type="EMBL" id="JASSZA010000001">
    <property type="protein sequence ID" value="KAK2120375.1"/>
    <property type="molecule type" value="Genomic_DNA"/>
</dbReference>
<dbReference type="Gene3D" id="1.20.120.1240">
    <property type="entry name" value="Dynamin, middle domain"/>
    <property type="match status" value="1"/>
</dbReference>
<feature type="domain" description="Dynamin stalk" evidence="2">
    <location>
        <begin position="95"/>
        <end position="158"/>
    </location>
</feature>
<dbReference type="Proteomes" id="UP001266305">
    <property type="component" value="Unassembled WGS sequence"/>
</dbReference>
<feature type="region of interest" description="Disordered" evidence="1">
    <location>
        <begin position="1"/>
        <end position="90"/>
    </location>
</feature>
<sequence>MPPPQTSLASILPSGCDSGTPIPRPLPPLGDPPEGPDPATGSGMRSTPSFVPSCCLGPRWPPSGDGGPAGPELLGVGSHHQRRIESPPPEELIMLQQYPRLREEMERIVTTHIREREGRTKEQPLNAASELHRAEVMLLIDIELAYMNTNHEDFIGFAK</sequence>